<keyword evidence="2" id="KW-0812">Transmembrane</keyword>
<dbReference type="EMBL" id="PTQR01000114">
    <property type="protein sequence ID" value="TKX19445.1"/>
    <property type="molecule type" value="Genomic_DNA"/>
</dbReference>
<accession>A0A4U7AR44</accession>
<sequence length="126" mass="13403">MSNVNNIRDYASSTSGTALELLALHIVVLSTQLILWYLTHPSSRIDPARDPSAPAKQASDSNRLGGPNKMEDDLINSKENKVETNSADEVAGREGKGLAGADKLGGVKDKVSEGIDKLPGLQGKNY</sequence>
<evidence type="ECO:0000313" key="3">
    <source>
        <dbReference type="EMBL" id="TKX19445.1"/>
    </source>
</evidence>
<dbReference type="AlphaFoldDB" id="A0A4U7AR44"/>
<feature type="transmembrane region" description="Helical" evidence="2">
    <location>
        <begin position="22"/>
        <end position="39"/>
    </location>
</feature>
<proteinExistence type="predicted"/>
<evidence type="ECO:0000313" key="4">
    <source>
        <dbReference type="Proteomes" id="UP000308133"/>
    </source>
</evidence>
<reference evidence="3 4" key="1">
    <citation type="submission" date="2018-02" db="EMBL/GenBank/DDBJ databases">
        <title>Draft genome sequences of Elsinoe sp., causing black scab on jojoba.</title>
        <authorList>
            <person name="Stodart B."/>
            <person name="Jeffress S."/>
            <person name="Ash G."/>
            <person name="Arun Chinnappa K."/>
        </authorList>
    </citation>
    <scope>NUCLEOTIDE SEQUENCE [LARGE SCALE GENOMIC DNA]</scope>
    <source>
        <strain evidence="3 4">Hillstone_2</strain>
    </source>
</reference>
<keyword evidence="2" id="KW-0472">Membrane</keyword>
<name>A0A4U7AR44_9PEZI</name>
<protein>
    <submittedName>
        <fullName evidence="3">Uncharacterized protein</fullName>
    </submittedName>
</protein>
<keyword evidence="2" id="KW-1133">Transmembrane helix</keyword>
<evidence type="ECO:0000256" key="1">
    <source>
        <dbReference type="SAM" id="MobiDB-lite"/>
    </source>
</evidence>
<feature type="compositionally biased region" description="Basic and acidic residues" evidence="1">
    <location>
        <begin position="69"/>
        <end position="82"/>
    </location>
</feature>
<evidence type="ECO:0000256" key="2">
    <source>
        <dbReference type="SAM" id="Phobius"/>
    </source>
</evidence>
<organism evidence="3 4">
    <name type="scientific">Elsinoe australis</name>
    <dbReference type="NCBI Taxonomy" id="40998"/>
    <lineage>
        <taxon>Eukaryota</taxon>
        <taxon>Fungi</taxon>
        <taxon>Dikarya</taxon>
        <taxon>Ascomycota</taxon>
        <taxon>Pezizomycotina</taxon>
        <taxon>Dothideomycetes</taxon>
        <taxon>Dothideomycetidae</taxon>
        <taxon>Myriangiales</taxon>
        <taxon>Elsinoaceae</taxon>
        <taxon>Elsinoe</taxon>
    </lineage>
</organism>
<feature type="region of interest" description="Disordered" evidence="1">
    <location>
        <begin position="43"/>
        <end position="104"/>
    </location>
</feature>
<comment type="caution">
    <text evidence="3">The sequence shown here is derived from an EMBL/GenBank/DDBJ whole genome shotgun (WGS) entry which is preliminary data.</text>
</comment>
<dbReference type="Proteomes" id="UP000308133">
    <property type="component" value="Unassembled WGS sequence"/>
</dbReference>
<gene>
    <name evidence="3" type="ORF">C1H76_8293</name>
</gene>